<evidence type="ECO:0000313" key="9">
    <source>
        <dbReference type="EMBL" id="ODQ62880.1"/>
    </source>
</evidence>
<dbReference type="Proteomes" id="UP000094112">
    <property type="component" value="Unassembled WGS sequence"/>
</dbReference>
<gene>
    <name evidence="9" type="ORF">WICANDRAFT_27240</name>
</gene>
<feature type="region of interest" description="Disordered" evidence="8">
    <location>
        <begin position="411"/>
        <end position="441"/>
    </location>
</feature>
<dbReference type="Gene3D" id="3.30.160.60">
    <property type="entry name" value="Classic Zinc Finger"/>
    <property type="match status" value="1"/>
</dbReference>
<keyword evidence="5" id="KW-0963">Cytoplasm</keyword>
<dbReference type="InterPro" id="IPR030666">
    <property type="entry name" value="IPP_transferase_euk"/>
</dbReference>
<keyword evidence="2 5" id="KW-0808">Transferase</keyword>
<sequence length="441" mass="51242">MGPPKNVIVIVGTTGVGKSQFSIEVAKRFNGEIINADSMQMYKGADIITNKHPMEEREGIPHHVMNHINWDEEYFIHRFEKEALSTISDIHSRGKIPIIVGGTHYYLNSLLFLNKTIKVKEPEKDSSEKLTEDQKRVLDGPPEEVFKTLQIVDPVAAGKFHPNDTRRVRRALEIFYTTNKKASDHYEEQVESDQDKSGLRFNTLAFWLFAQKPILDKRLDERVDKMLSNGGMAEINELYEYYTKSEPKPDCERGIWQVIGFKEFLPWLEGERTDNELKISIEDMKSRTRQYAKRQVKWIKSLLAADLAKEKDHNYVKGGRLFLLDATDLSTWQSNVTERGLEITERFLEGKEDTLQQAPDGLEDMLPLEAEKEDKSTQWKHFTCDKCFNKDNTPVIAIGEKQWEIHLKSHRHKTNANRGKRKREYEEWLAKQQSTETIEKA</sequence>
<dbReference type="PIRSF" id="PIRSF039110">
    <property type="entry name" value="IPP_transferase"/>
    <property type="match status" value="1"/>
</dbReference>
<dbReference type="HAMAP" id="MF_00185">
    <property type="entry name" value="IPP_trans"/>
    <property type="match status" value="1"/>
</dbReference>
<dbReference type="Pfam" id="PF01715">
    <property type="entry name" value="IPPT"/>
    <property type="match status" value="1"/>
</dbReference>
<evidence type="ECO:0000256" key="7">
    <source>
        <dbReference type="RuleBase" id="RU003785"/>
    </source>
</evidence>
<evidence type="ECO:0000256" key="2">
    <source>
        <dbReference type="ARBA" id="ARBA00022679"/>
    </source>
</evidence>
<reference evidence="9 10" key="1">
    <citation type="journal article" date="2016" name="Proc. Natl. Acad. Sci. U.S.A.">
        <title>Comparative genomics of biotechnologically important yeasts.</title>
        <authorList>
            <person name="Riley R."/>
            <person name="Haridas S."/>
            <person name="Wolfe K.H."/>
            <person name="Lopes M.R."/>
            <person name="Hittinger C.T."/>
            <person name="Goeker M."/>
            <person name="Salamov A.A."/>
            <person name="Wisecaver J.H."/>
            <person name="Long T.M."/>
            <person name="Calvey C.H."/>
            <person name="Aerts A.L."/>
            <person name="Barry K.W."/>
            <person name="Choi C."/>
            <person name="Clum A."/>
            <person name="Coughlan A.Y."/>
            <person name="Deshpande S."/>
            <person name="Douglass A.P."/>
            <person name="Hanson S.J."/>
            <person name="Klenk H.-P."/>
            <person name="LaButti K.M."/>
            <person name="Lapidus A."/>
            <person name="Lindquist E.A."/>
            <person name="Lipzen A.M."/>
            <person name="Meier-Kolthoff J.P."/>
            <person name="Ohm R.A."/>
            <person name="Otillar R.P."/>
            <person name="Pangilinan J.L."/>
            <person name="Peng Y."/>
            <person name="Rokas A."/>
            <person name="Rosa C.A."/>
            <person name="Scheuner C."/>
            <person name="Sibirny A.A."/>
            <person name="Slot J.C."/>
            <person name="Stielow J.B."/>
            <person name="Sun H."/>
            <person name="Kurtzman C.P."/>
            <person name="Blackwell M."/>
            <person name="Grigoriev I.V."/>
            <person name="Jeffries T.W."/>
        </authorList>
    </citation>
    <scope>NUCLEOTIDE SEQUENCE [LARGE SCALE GENOMIC DNA]</scope>
    <source>
        <strain evidence="10">ATCC 58044 / CBS 1984 / NCYC 433 / NRRL Y-366-8</strain>
    </source>
</reference>
<comment type="similarity">
    <text evidence="1 5 7">Belongs to the IPP transferase family.</text>
</comment>
<dbReference type="InterPro" id="IPR018022">
    <property type="entry name" value="IPT"/>
</dbReference>
<keyword evidence="4 5" id="KW-0067">ATP-binding</keyword>
<protein>
    <recommendedName>
        <fullName evidence="5 6">tRNA dimethylallyltransferase</fullName>
        <ecNumber evidence="5 6">2.5.1.75</ecNumber>
    </recommendedName>
</protein>
<dbReference type="Gene3D" id="3.40.50.300">
    <property type="entry name" value="P-loop containing nucleotide triphosphate hydrolases"/>
    <property type="match status" value="1"/>
</dbReference>
<evidence type="ECO:0000256" key="1">
    <source>
        <dbReference type="ARBA" id="ARBA00005842"/>
    </source>
</evidence>
<dbReference type="STRING" id="683960.A0A1E3PC48"/>
<dbReference type="RefSeq" id="XP_019042087.1">
    <property type="nucleotide sequence ID" value="XM_019181350.1"/>
</dbReference>
<evidence type="ECO:0000256" key="3">
    <source>
        <dbReference type="ARBA" id="ARBA00022741"/>
    </source>
</evidence>
<dbReference type="InterPro" id="IPR027417">
    <property type="entry name" value="P-loop_NTPase"/>
</dbReference>
<dbReference type="PANTHER" id="PTHR11088">
    <property type="entry name" value="TRNA DIMETHYLALLYLTRANSFERASE"/>
    <property type="match status" value="1"/>
</dbReference>
<dbReference type="GO" id="GO:0005739">
    <property type="term" value="C:mitochondrion"/>
    <property type="evidence" value="ECO:0007669"/>
    <property type="project" value="TreeGrafter"/>
</dbReference>
<feature type="compositionally biased region" description="Polar residues" evidence="8">
    <location>
        <begin position="431"/>
        <end position="441"/>
    </location>
</feature>
<dbReference type="GO" id="GO:0052381">
    <property type="term" value="F:tRNA dimethylallyltransferase activity"/>
    <property type="evidence" value="ECO:0007669"/>
    <property type="project" value="UniProtKB-UniRule"/>
</dbReference>
<evidence type="ECO:0000256" key="5">
    <source>
        <dbReference type="PIRNR" id="PIRNR039110"/>
    </source>
</evidence>
<keyword evidence="5 6" id="KW-0819">tRNA processing</keyword>
<dbReference type="GeneID" id="30198596"/>
<evidence type="ECO:0000256" key="4">
    <source>
        <dbReference type="ARBA" id="ARBA00022840"/>
    </source>
</evidence>
<dbReference type="OrthoDB" id="775260at2759"/>
<keyword evidence="10" id="KW-1185">Reference proteome</keyword>
<feature type="compositionally biased region" description="Basic residues" evidence="8">
    <location>
        <begin position="411"/>
        <end position="422"/>
    </location>
</feature>
<dbReference type="Gene3D" id="1.10.20.140">
    <property type="match status" value="1"/>
</dbReference>
<organism evidence="9 10">
    <name type="scientific">Wickerhamomyces anomalus (strain ATCC 58044 / CBS 1984 / NCYC 433 / NRRL Y-366-8)</name>
    <name type="common">Yeast</name>
    <name type="synonym">Hansenula anomala</name>
    <dbReference type="NCBI Taxonomy" id="683960"/>
    <lineage>
        <taxon>Eukaryota</taxon>
        <taxon>Fungi</taxon>
        <taxon>Dikarya</taxon>
        <taxon>Ascomycota</taxon>
        <taxon>Saccharomycotina</taxon>
        <taxon>Saccharomycetes</taxon>
        <taxon>Phaffomycetales</taxon>
        <taxon>Wickerhamomycetaceae</taxon>
        <taxon>Wickerhamomyces</taxon>
    </lineage>
</organism>
<dbReference type="GO" id="GO:0005524">
    <property type="term" value="F:ATP binding"/>
    <property type="evidence" value="ECO:0007669"/>
    <property type="project" value="UniProtKB-UniRule"/>
</dbReference>
<dbReference type="NCBIfam" id="TIGR00174">
    <property type="entry name" value="miaA"/>
    <property type="match status" value="1"/>
</dbReference>
<dbReference type="SUPFAM" id="SSF52540">
    <property type="entry name" value="P-loop containing nucleoside triphosphate hydrolases"/>
    <property type="match status" value="1"/>
</dbReference>
<evidence type="ECO:0000313" key="10">
    <source>
        <dbReference type="Proteomes" id="UP000094112"/>
    </source>
</evidence>
<proteinExistence type="inferred from homology"/>
<dbReference type="EMBL" id="KV454208">
    <property type="protein sequence ID" value="ODQ62880.1"/>
    <property type="molecule type" value="Genomic_DNA"/>
</dbReference>
<comment type="function">
    <text evidence="5">Catalyzes the transfer of a dimethylallyl group onto the adenine at position 37.</text>
</comment>
<keyword evidence="3 5" id="KW-0547">Nucleotide-binding</keyword>
<accession>A0A1E3PC48</accession>
<dbReference type="GO" id="GO:0006400">
    <property type="term" value="P:tRNA modification"/>
    <property type="evidence" value="ECO:0007669"/>
    <property type="project" value="TreeGrafter"/>
</dbReference>
<dbReference type="EC" id="2.5.1.75" evidence="5 6"/>
<name>A0A1E3PC48_WICAA</name>
<dbReference type="PANTHER" id="PTHR11088:SF89">
    <property type="entry name" value="TRNA DIMETHYLALLYLTRANSFERASE"/>
    <property type="match status" value="1"/>
</dbReference>
<evidence type="ECO:0000256" key="8">
    <source>
        <dbReference type="SAM" id="MobiDB-lite"/>
    </source>
</evidence>
<comment type="catalytic activity">
    <reaction evidence="5 6">
        <text>adenosine(37) in tRNA + dimethylallyl diphosphate = N(6)-dimethylallyladenosine(37) in tRNA + diphosphate</text>
        <dbReference type="Rhea" id="RHEA:26482"/>
        <dbReference type="Rhea" id="RHEA-COMP:10162"/>
        <dbReference type="Rhea" id="RHEA-COMP:10375"/>
        <dbReference type="ChEBI" id="CHEBI:33019"/>
        <dbReference type="ChEBI" id="CHEBI:57623"/>
        <dbReference type="ChEBI" id="CHEBI:74411"/>
        <dbReference type="ChEBI" id="CHEBI:74415"/>
        <dbReference type="EC" id="2.5.1.75"/>
    </reaction>
</comment>
<dbReference type="AlphaFoldDB" id="A0A1E3PC48"/>
<dbReference type="InterPro" id="IPR039657">
    <property type="entry name" value="Dimethylallyltransferase"/>
</dbReference>
<evidence type="ECO:0000256" key="6">
    <source>
        <dbReference type="RuleBase" id="RU003783"/>
    </source>
</evidence>